<gene>
    <name evidence="2" type="ORF">mPipKuh1_007723</name>
</gene>
<name>A0A7J8B133_PIPKU</name>
<dbReference type="AlphaFoldDB" id="A0A7J8B133"/>
<dbReference type="EMBL" id="JACAGB010000001">
    <property type="protein sequence ID" value="KAF6392517.1"/>
    <property type="molecule type" value="Genomic_DNA"/>
</dbReference>
<feature type="transmembrane region" description="Helical" evidence="1">
    <location>
        <begin position="27"/>
        <end position="48"/>
    </location>
</feature>
<comment type="caution">
    <text evidence="2">The sequence shown here is derived from an EMBL/GenBank/DDBJ whole genome shotgun (WGS) entry which is preliminary data.</text>
</comment>
<reference evidence="2 3" key="1">
    <citation type="journal article" date="2020" name="Nature">
        <title>Six reference-quality genomes reveal evolution of bat adaptations.</title>
        <authorList>
            <person name="Jebb D."/>
            <person name="Huang Z."/>
            <person name="Pippel M."/>
            <person name="Hughes G.M."/>
            <person name="Lavrichenko K."/>
            <person name="Devanna P."/>
            <person name="Winkler S."/>
            <person name="Jermiin L.S."/>
            <person name="Skirmuntt E.C."/>
            <person name="Katzourakis A."/>
            <person name="Burkitt-Gray L."/>
            <person name="Ray D.A."/>
            <person name="Sullivan K.A.M."/>
            <person name="Roscito J.G."/>
            <person name="Kirilenko B.M."/>
            <person name="Davalos L.M."/>
            <person name="Corthals A.P."/>
            <person name="Power M.L."/>
            <person name="Jones G."/>
            <person name="Ransome R.D."/>
            <person name="Dechmann D.K.N."/>
            <person name="Locatelli A.G."/>
            <person name="Puechmaille S.J."/>
            <person name="Fedrigo O."/>
            <person name="Jarvis E.D."/>
            <person name="Hiller M."/>
            <person name="Vernes S.C."/>
            <person name="Myers E.W."/>
            <person name="Teeling E.C."/>
        </authorList>
    </citation>
    <scope>NUCLEOTIDE SEQUENCE [LARGE SCALE GENOMIC DNA]</scope>
    <source>
        <strain evidence="2">MPipKuh1</strain>
        <tissue evidence="2">Flight muscle</tissue>
    </source>
</reference>
<evidence type="ECO:0000313" key="3">
    <source>
        <dbReference type="Proteomes" id="UP000558488"/>
    </source>
</evidence>
<feature type="transmembrane region" description="Helical" evidence="1">
    <location>
        <begin position="92"/>
        <end position="109"/>
    </location>
</feature>
<dbReference type="Proteomes" id="UP000558488">
    <property type="component" value="Unassembled WGS sequence"/>
</dbReference>
<feature type="transmembrane region" description="Helical" evidence="1">
    <location>
        <begin position="54"/>
        <end position="71"/>
    </location>
</feature>
<evidence type="ECO:0000313" key="2">
    <source>
        <dbReference type="EMBL" id="KAF6392517.1"/>
    </source>
</evidence>
<sequence length="144" mass="16507">MQKKQLIKSSFPNYLSFKGISCTNCPIRTTVTLVLHGSYIVFFSPIYIWEDSPFLVLLVLMTIYHLHEFFVGHVTKIFIAKVKLFLPRLYSWLSRSIIFIFFPHTAVLHPSSFEPGSLLCVAFHRCHCASKLPPTFGEAEAIPK</sequence>
<keyword evidence="3" id="KW-1185">Reference proteome</keyword>
<keyword evidence="1" id="KW-0812">Transmembrane</keyword>
<proteinExistence type="predicted"/>
<keyword evidence="1" id="KW-1133">Transmembrane helix</keyword>
<protein>
    <submittedName>
        <fullName evidence="2">Uncharacterized protein</fullName>
    </submittedName>
</protein>
<keyword evidence="1" id="KW-0472">Membrane</keyword>
<accession>A0A7J8B133</accession>
<organism evidence="2 3">
    <name type="scientific">Pipistrellus kuhlii</name>
    <name type="common">Kuhl's pipistrelle</name>
    <dbReference type="NCBI Taxonomy" id="59472"/>
    <lineage>
        <taxon>Eukaryota</taxon>
        <taxon>Metazoa</taxon>
        <taxon>Chordata</taxon>
        <taxon>Craniata</taxon>
        <taxon>Vertebrata</taxon>
        <taxon>Euteleostomi</taxon>
        <taxon>Mammalia</taxon>
        <taxon>Eutheria</taxon>
        <taxon>Laurasiatheria</taxon>
        <taxon>Chiroptera</taxon>
        <taxon>Yangochiroptera</taxon>
        <taxon>Vespertilionidae</taxon>
        <taxon>Pipistrellus</taxon>
    </lineage>
</organism>
<evidence type="ECO:0000256" key="1">
    <source>
        <dbReference type="SAM" id="Phobius"/>
    </source>
</evidence>